<dbReference type="PANTHER" id="PTHR28071:SF1">
    <property type="entry name" value="REDOX PROTEIN FMP46, MITOCHONDRIAL-RELATED"/>
    <property type="match status" value="1"/>
</dbReference>
<reference evidence="7 8" key="1">
    <citation type="submission" date="2016-03" db="EMBL/GenBank/DDBJ databases">
        <authorList>
            <person name="Devillers H."/>
        </authorList>
    </citation>
    <scope>NUCLEOTIDE SEQUENCE [LARGE SCALE GENOMIC DNA]</scope>
    <source>
        <strain evidence="7">CBS 11717</strain>
    </source>
</reference>
<dbReference type="GO" id="GO:0005739">
    <property type="term" value="C:mitochondrion"/>
    <property type="evidence" value="ECO:0007669"/>
    <property type="project" value="UniProtKB-SubCell"/>
</dbReference>
<dbReference type="Proteomes" id="UP000191024">
    <property type="component" value="Chromosome G"/>
</dbReference>
<sequence length="128" mass="14274">MSLFKSLQNSPRIISVFTHDVGFKPASSILQELRADQNPKFDIEVHTKFPTLDQLKYMQTINASLVGKQVPHLGTLLTKSSSNSVFGQDLGDSVKAGNWNSKTALWVDWEKKKMGTDAQSVEKALRPQ</sequence>
<dbReference type="InterPro" id="IPR036249">
    <property type="entry name" value="Thioredoxin-like_sf"/>
</dbReference>
<dbReference type="Pfam" id="PF07955">
    <property type="entry name" value="DUF1687"/>
    <property type="match status" value="1"/>
</dbReference>
<keyword evidence="5" id="KW-0560">Oxidoreductase</keyword>
<accession>A0A1G4KC53</accession>
<dbReference type="AlphaFoldDB" id="A0A1G4KC53"/>
<proteinExistence type="inferred from homology"/>
<evidence type="ECO:0000256" key="6">
    <source>
        <dbReference type="ARBA" id="ARBA00023128"/>
    </source>
</evidence>
<evidence type="ECO:0000313" key="7">
    <source>
        <dbReference type="EMBL" id="SCV01889.1"/>
    </source>
</evidence>
<dbReference type="Gene3D" id="3.40.30.10">
    <property type="entry name" value="Glutaredoxin"/>
    <property type="match status" value="1"/>
</dbReference>
<dbReference type="EMBL" id="LT598469">
    <property type="protein sequence ID" value="SCV01889.1"/>
    <property type="molecule type" value="Genomic_DNA"/>
</dbReference>
<keyword evidence="8" id="KW-1185">Reference proteome</keyword>
<evidence type="ECO:0000256" key="4">
    <source>
        <dbReference type="ARBA" id="ARBA00022946"/>
    </source>
</evidence>
<organism evidence="7 8">
    <name type="scientific">Lachancea mirantina</name>
    <dbReference type="NCBI Taxonomy" id="1230905"/>
    <lineage>
        <taxon>Eukaryota</taxon>
        <taxon>Fungi</taxon>
        <taxon>Dikarya</taxon>
        <taxon>Ascomycota</taxon>
        <taxon>Saccharomycotina</taxon>
        <taxon>Saccharomycetes</taxon>
        <taxon>Saccharomycetales</taxon>
        <taxon>Saccharomycetaceae</taxon>
        <taxon>Lachancea</taxon>
    </lineage>
</organism>
<keyword evidence="6" id="KW-0496">Mitochondrion</keyword>
<protein>
    <submittedName>
        <fullName evidence="7">LAMI_0G14400g1_1</fullName>
    </submittedName>
</protein>
<dbReference type="GO" id="GO:0016491">
    <property type="term" value="F:oxidoreductase activity"/>
    <property type="evidence" value="ECO:0007669"/>
    <property type="project" value="UniProtKB-KW"/>
</dbReference>
<dbReference type="OrthoDB" id="4044803at2759"/>
<evidence type="ECO:0000256" key="1">
    <source>
        <dbReference type="ARBA" id="ARBA00002963"/>
    </source>
</evidence>
<name>A0A1G4KC53_9SACH</name>
<gene>
    <name evidence="7" type="ORF">LAMI_0G14400G</name>
</gene>
<dbReference type="SUPFAM" id="SSF52833">
    <property type="entry name" value="Thioredoxin-like"/>
    <property type="match status" value="1"/>
</dbReference>
<evidence type="ECO:0000313" key="8">
    <source>
        <dbReference type="Proteomes" id="UP000191024"/>
    </source>
</evidence>
<comment type="similarity">
    <text evidence="3">Belongs to the FMP46 family.</text>
</comment>
<evidence type="ECO:0000256" key="3">
    <source>
        <dbReference type="ARBA" id="ARBA00009734"/>
    </source>
</evidence>
<evidence type="ECO:0000256" key="5">
    <source>
        <dbReference type="ARBA" id="ARBA00023002"/>
    </source>
</evidence>
<comment type="function">
    <text evidence="1">Putative mitochondrial redox protein which could be involved in the reduction of small toxic molecules.</text>
</comment>
<evidence type="ECO:0000256" key="2">
    <source>
        <dbReference type="ARBA" id="ARBA00004173"/>
    </source>
</evidence>
<dbReference type="InterPro" id="IPR012882">
    <property type="entry name" value="Fmp46"/>
</dbReference>
<comment type="subcellular location">
    <subcellularLocation>
        <location evidence="2">Mitochondrion</location>
    </subcellularLocation>
</comment>
<keyword evidence="4" id="KW-0809">Transit peptide</keyword>
<dbReference type="PANTHER" id="PTHR28071">
    <property type="entry name" value="REDOX PROTEIN FMP46, MITOCHONDRIAL-RELATED"/>
    <property type="match status" value="1"/>
</dbReference>